<protein>
    <submittedName>
        <fullName evidence="1">Uncharacterized protein</fullName>
    </submittedName>
</protein>
<name>A0A0K2VFX7_LEPSM</name>
<evidence type="ECO:0000313" key="1">
    <source>
        <dbReference type="EMBL" id="CDW49398.1"/>
    </source>
</evidence>
<organism evidence="1">
    <name type="scientific">Lepeophtheirus salmonis</name>
    <name type="common">Salmon louse</name>
    <name type="synonym">Caligus salmonis</name>
    <dbReference type="NCBI Taxonomy" id="72036"/>
    <lineage>
        <taxon>Eukaryota</taxon>
        <taxon>Metazoa</taxon>
        <taxon>Ecdysozoa</taxon>
        <taxon>Arthropoda</taxon>
        <taxon>Crustacea</taxon>
        <taxon>Multicrustacea</taxon>
        <taxon>Hexanauplia</taxon>
        <taxon>Copepoda</taxon>
        <taxon>Siphonostomatoida</taxon>
        <taxon>Caligidae</taxon>
        <taxon>Lepeophtheirus</taxon>
    </lineage>
</organism>
<accession>A0A0K2VFX7</accession>
<sequence length="24" mass="3026">MEENSLNMHIFEIDLFLNYNFFMI</sequence>
<dbReference type="AlphaFoldDB" id="A0A0K2VFX7"/>
<dbReference type="EMBL" id="HACA01032037">
    <property type="protein sequence ID" value="CDW49398.1"/>
    <property type="molecule type" value="Transcribed_RNA"/>
</dbReference>
<proteinExistence type="predicted"/>
<reference evidence="1" key="1">
    <citation type="submission" date="2014-05" db="EMBL/GenBank/DDBJ databases">
        <authorList>
            <person name="Chronopoulou M."/>
        </authorList>
    </citation>
    <scope>NUCLEOTIDE SEQUENCE</scope>
    <source>
        <tissue evidence="1">Whole organism</tissue>
    </source>
</reference>